<evidence type="ECO:0000313" key="2">
    <source>
        <dbReference type="Proteomes" id="UP000555393"/>
    </source>
</evidence>
<dbReference type="Proteomes" id="UP000555393">
    <property type="component" value="Unassembled WGS sequence"/>
</dbReference>
<evidence type="ECO:0000313" key="1">
    <source>
        <dbReference type="EMBL" id="MBB6262251.1"/>
    </source>
</evidence>
<name>A0A841M7M3_9HYPH</name>
<dbReference type="AlphaFoldDB" id="A0A841M7M3"/>
<keyword evidence="2" id="KW-1185">Reference proteome</keyword>
<sequence length="29" mass="3257">MNYGGQNVVDRNIFSKLQTAFVLATKILD</sequence>
<proteinExistence type="predicted"/>
<comment type="caution">
    <text evidence="1">The sequence shown here is derived from an EMBL/GenBank/DDBJ whole genome shotgun (WGS) entry which is preliminary data.</text>
</comment>
<reference evidence="1 2" key="1">
    <citation type="submission" date="2020-08" db="EMBL/GenBank/DDBJ databases">
        <title>Genomic Encyclopedia of Type Strains, Phase IV (KMG-IV): sequencing the most valuable type-strain genomes for metagenomic binning, comparative biology and taxonomic classification.</title>
        <authorList>
            <person name="Goeker M."/>
        </authorList>
    </citation>
    <scope>NUCLEOTIDE SEQUENCE [LARGE SCALE GENOMIC DNA]</scope>
    <source>
        <strain evidence="1 2">DSM 22336</strain>
    </source>
</reference>
<gene>
    <name evidence="1" type="ORF">FHS77_002823</name>
</gene>
<accession>A0A841M7M3</accession>
<dbReference type="EMBL" id="JACIIU010000020">
    <property type="protein sequence ID" value="MBB6262251.1"/>
    <property type="molecule type" value="Genomic_DNA"/>
</dbReference>
<organism evidence="1 2">
    <name type="scientific">Paenochrobactrum gallinarii</name>
    <dbReference type="NCBI Taxonomy" id="643673"/>
    <lineage>
        <taxon>Bacteria</taxon>
        <taxon>Pseudomonadati</taxon>
        <taxon>Pseudomonadota</taxon>
        <taxon>Alphaproteobacteria</taxon>
        <taxon>Hyphomicrobiales</taxon>
        <taxon>Brucellaceae</taxon>
        <taxon>Paenochrobactrum</taxon>
    </lineage>
</organism>
<protein>
    <submittedName>
        <fullName evidence="1">Uncharacterized protein</fullName>
    </submittedName>
</protein>